<reference evidence="1" key="1">
    <citation type="submission" date="2018-02" db="EMBL/GenBank/DDBJ databases">
        <title>Rhizophora mucronata_Transcriptome.</title>
        <authorList>
            <person name="Meera S.P."/>
            <person name="Sreeshan A."/>
            <person name="Augustine A."/>
        </authorList>
    </citation>
    <scope>NUCLEOTIDE SEQUENCE</scope>
    <source>
        <tissue evidence="1">Leaf</tissue>
    </source>
</reference>
<sequence length="16" mass="1887">MGTVRFVWILTLNHTV</sequence>
<accession>A0A2P2PYK1</accession>
<organism evidence="1">
    <name type="scientific">Rhizophora mucronata</name>
    <name type="common">Asiatic mangrove</name>
    <dbReference type="NCBI Taxonomy" id="61149"/>
    <lineage>
        <taxon>Eukaryota</taxon>
        <taxon>Viridiplantae</taxon>
        <taxon>Streptophyta</taxon>
        <taxon>Embryophyta</taxon>
        <taxon>Tracheophyta</taxon>
        <taxon>Spermatophyta</taxon>
        <taxon>Magnoliopsida</taxon>
        <taxon>eudicotyledons</taxon>
        <taxon>Gunneridae</taxon>
        <taxon>Pentapetalae</taxon>
        <taxon>rosids</taxon>
        <taxon>fabids</taxon>
        <taxon>Malpighiales</taxon>
        <taxon>Rhizophoraceae</taxon>
        <taxon>Rhizophora</taxon>
    </lineage>
</organism>
<name>A0A2P2PYK1_RHIMU</name>
<protein>
    <submittedName>
        <fullName evidence="1">Uncharacterized protein</fullName>
    </submittedName>
</protein>
<proteinExistence type="predicted"/>
<evidence type="ECO:0000313" key="1">
    <source>
        <dbReference type="EMBL" id="MBX59824.1"/>
    </source>
</evidence>
<dbReference type="AlphaFoldDB" id="A0A2P2PYK1"/>
<dbReference type="EMBL" id="GGEC01079340">
    <property type="protein sequence ID" value="MBX59824.1"/>
    <property type="molecule type" value="Transcribed_RNA"/>
</dbReference>